<dbReference type="InterPro" id="IPR037069">
    <property type="entry name" value="AcylCoA_DH/ox_N_sf"/>
</dbReference>
<dbReference type="PROSITE" id="PS00072">
    <property type="entry name" value="ACYL_COA_DH_1"/>
    <property type="match status" value="1"/>
</dbReference>
<gene>
    <name evidence="2" type="ORF">METZ01_LOCUS231038</name>
</gene>
<feature type="non-terminal residue" evidence="2">
    <location>
        <position position="147"/>
    </location>
</feature>
<dbReference type="EMBL" id="UINC01057240">
    <property type="protein sequence ID" value="SVB78184.1"/>
    <property type="molecule type" value="Genomic_DNA"/>
</dbReference>
<name>A0A382GTJ8_9ZZZZ</name>
<dbReference type="InterPro" id="IPR046373">
    <property type="entry name" value="Acyl-CoA_Oxase/DH_mid-dom_sf"/>
</dbReference>
<dbReference type="SUPFAM" id="SSF56645">
    <property type="entry name" value="Acyl-CoA dehydrogenase NM domain-like"/>
    <property type="match status" value="1"/>
</dbReference>
<dbReference type="Gene3D" id="2.40.110.10">
    <property type="entry name" value="Butyryl-CoA Dehydrogenase, subunit A, domain 2"/>
    <property type="match status" value="1"/>
</dbReference>
<accession>A0A382GTJ8</accession>
<protein>
    <recommendedName>
        <fullName evidence="1">Acyl-CoA dehydrogenase/oxidase N-terminal domain-containing protein</fullName>
    </recommendedName>
</protein>
<dbReference type="Gene3D" id="1.10.540.10">
    <property type="entry name" value="Acyl-CoA dehydrogenase/oxidase, N-terminal domain"/>
    <property type="match status" value="1"/>
</dbReference>
<dbReference type="GO" id="GO:0050660">
    <property type="term" value="F:flavin adenine dinucleotide binding"/>
    <property type="evidence" value="ECO:0007669"/>
    <property type="project" value="InterPro"/>
</dbReference>
<dbReference type="GO" id="GO:0003995">
    <property type="term" value="F:acyl-CoA dehydrogenase activity"/>
    <property type="evidence" value="ECO:0007669"/>
    <property type="project" value="InterPro"/>
</dbReference>
<dbReference type="PANTHER" id="PTHR43884">
    <property type="entry name" value="ACYL-COA DEHYDROGENASE"/>
    <property type="match status" value="1"/>
</dbReference>
<dbReference type="PANTHER" id="PTHR43884:SF40">
    <property type="entry name" value="ACYL-COA DEHYDROGENASE"/>
    <property type="match status" value="1"/>
</dbReference>
<dbReference type="InterPro" id="IPR006089">
    <property type="entry name" value="Acyl-CoA_DH_CS"/>
</dbReference>
<feature type="domain" description="Acyl-CoA dehydrogenase/oxidase N-terminal" evidence="1">
    <location>
        <begin position="6"/>
        <end position="117"/>
    </location>
</feature>
<sequence length="147" mass="16059">MDIELTSEQRMLADSVAAFVSEELLPLEVEVERAGEVSAEQGDKIKRKAIEMGFYAANLPETVGGGGLDYTSLAIMERGFGKVSHALQGFAWRPTELLMACDDEQKARYLFPCVTGEKVECFAITEPGAGSDIMSMATRAKREGSDW</sequence>
<organism evidence="2">
    <name type="scientific">marine metagenome</name>
    <dbReference type="NCBI Taxonomy" id="408172"/>
    <lineage>
        <taxon>unclassified sequences</taxon>
        <taxon>metagenomes</taxon>
        <taxon>ecological metagenomes</taxon>
    </lineage>
</organism>
<dbReference type="Pfam" id="PF02771">
    <property type="entry name" value="Acyl-CoA_dh_N"/>
    <property type="match status" value="1"/>
</dbReference>
<dbReference type="InterPro" id="IPR013786">
    <property type="entry name" value="AcylCoA_DH/ox_N"/>
</dbReference>
<dbReference type="InterPro" id="IPR009100">
    <property type="entry name" value="AcylCoA_DH/oxidase_NM_dom_sf"/>
</dbReference>
<proteinExistence type="predicted"/>
<evidence type="ECO:0000259" key="1">
    <source>
        <dbReference type="Pfam" id="PF02771"/>
    </source>
</evidence>
<evidence type="ECO:0000313" key="2">
    <source>
        <dbReference type="EMBL" id="SVB78184.1"/>
    </source>
</evidence>
<reference evidence="2" key="1">
    <citation type="submission" date="2018-05" db="EMBL/GenBank/DDBJ databases">
        <authorList>
            <person name="Lanie J.A."/>
            <person name="Ng W.-L."/>
            <person name="Kazmierczak K.M."/>
            <person name="Andrzejewski T.M."/>
            <person name="Davidsen T.M."/>
            <person name="Wayne K.J."/>
            <person name="Tettelin H."/>
            <person name="Glass J.I."/>
            <person name="Rusch D."/>
            <person name="Podicherti R."/>
            <person name="Tsui H.-C.T."/>
            <person name="Winkler M.E."/>
        </authorList>
    </citation>
    <scope>NUCLEOTIDE SEQUENCE</scope>
</reference>
<dbReference type="AlphaFoldDB" id="A0A382GTJ8"/>